<dbReference type="Proteomes" id="UP001556692">
    <property type="component" value="Unassembled WGS sequence"/>
</dbReference>
<dbReference type="Pfam" id="PF03479">
    <property type="entry name" value="PCC"/>
    <property type="match status" value="1"/>
</dbReference>
<reference evidence="2 3" key="1">
    <citation type="submission" date="2024-05" db="EMBL/GenBank/DDBJ databases">
        <authorList>
            <person name="Jiang F."/>
        </authorList>
    </citation>
    <scope>NUCLEOTIDE SEQUENCE [LARGE SCALE GENOMIC DNA]</scope>
    <source>
        <strain evidence="2 3">LZ166</strain>
    </source>
</reference>
<dbReference type="GO" id="GO:0003677">
    <property type="term" value="F:DNA binding"/>
    <property type="evidence" value="ECO:0007669"/>
    <property type="project" value="UniProtKB-KW"/>
</dbReference>
<dbReference type="InterPro" id="IPR025707">
    <property type="entry name" value="DNA_bp_PD1"/>
</dbReference>
<evidence type="ECO:0000259" key="1">
    <source>
        <dbReference type="PROSITE" id="PS51742"/>
    </source>
</evidence>
<comment type="caution">
    <text evidence="2">The sequence shown here is derived from an EMBL/GenBank/DDBJ whole genome shotgun (WGS) entry which is preliminary data.</text>
</comment>
<sequence length="147" mass="16141">MQSQLLHEAHGERTWAVVFETGDEMVEGLRTFAGKQRLSAAQITGIGAFSDVVLKYFSWEKKDYEEIPVHEQVEVASLLGDVAESDDGPVVHVHLVIGKRDGSAMAGDVARAHVRPTLEVVVREAPAHLRRRHDPQSGLALIRPTSA</sequence>
<dbReference type="InterPro" id="IPR005175">
    <property type="entry name" value="PPC_dom"/>
</dbReference>
<name>A0ABV3SGP8_9HYPH</name>
<dbReference type="PROSITE" id="PS51742">
    <property type="entry name" value="PPC"/>
    <property type="match status" value="1"/>
</dbReference>
<accession>A0ABV3SGP8</accession>
<evidence type="ECO:0000313" key="3">
    <source>
        <dbReference type="Proteomes" id="UP001556692"/>
    </source>
</evidence>
<dbReference type="EMBL" id="JBDPGJ010000002">
    <property type="protein sequence ID" value="MEX0405490.1"/>
    <property type="molecule type" value="Genomic_DNA"/>
</dbReference>
<organism evidence="2 3">
    <name type="scientific">Aquibium pacificus</name>
    <dbReference type="NCBI Taxonomy" id="3153579"/>
    <lineage>
        <taxon>Bacteria</taxon>
        <taxon>Pseudomonadati</taxon>
        <taxon>Pseudomonadota</taxon>
        <taxon>Alphaproteobacteria</taxon>
        <taxon>Hyphomicrobiales</taxon>
        <taxon>Phyllobacteriaceae</taxon>
        <taxon>Aquibium</taxon>
    </lineage>
</organism>
<proteinExistence type="predicted"/>
<protein>
    <submittedName>
        <fullName evidence="2">PPC domain-containing DNA-binding protein</fullName>
    </submittedName>
</protein>
<dbReference type="PANTHER" id="PTHR34988:SF1">
    <property type="entry name" value="DNA-BINDING PROTEIN"/>
    <property type="match status" value="1"/>
</dbReference>
<dbReference type="SUPFAM" id="SSF117856">
    <property type="entry name" value="AF0104/ALDC/Ptd012-like"/>
    <property type="match status" value="1"/>
</dbReference>
<dbReference type="PIRSF" id="PIRSF016702">
    <property type="entry name" value="DNA_bp_PD1"/>
    <property type="match status" value="1"/>
</dbReference>
<dbReference type="Gene3D" id="3.30.1330.80">
    <property type="entry name" value="Hypothetical protein, similar to alpha- acetolactate decarboxylase, domain 2"/>
    <property type="match status" value="1"/>
</dbReference>
<keyword evidence="2" id="KW-0238">DNA-binding</keyword>
<gene>
    <name evidence="2" type="ORF">ABGN05_07460</name>
</gene>
<dbReference type="CDD" id="cd11378">
    <property type="entry name" value="DUF296"/>
    <property type="match status" value="1"/>
</dbReference>
<keyword evidence="3" id="KW-1185">Reference proteome</keyword>
<dbReference type="PANTHER" id="PTHR34988">
    <property type="entry name" value="PROTEIN, PUTATIVE-RELATED"/>
    <property type="match status" value="1"/>
</dbReference>
<feature type="domain" description="PPC" evidence="1">
    <location>
        <begin position="8"/>
        <end position="145"/>
    </location>
</feature>
<evidence type="ECO:0000313" key="2">
    <source>
        <dbReference type="EMBL" id="MEX0405490.1"/>
    </source>
</evidence>
<dbReference type="RefSeq" id="WP_367953384.1">
    <property type="nucleotide sequence ID" value="NZ_JBDPGJ010000002.1"/>
</dbReference>